<organism evidence="5 6">
    <name type="scientific">Mycobacterium simiae</name>
    <name type="common">Mycobacterium habana</name>
    <dbReference type="NCBI Taxonomy" id="1784"/>
    <lineage>
        <taxon>Bacteria</taxon>
        <taxon>Bacillati</taxon>
        <taxon>Actinomycetota</taxon>
        <taxon>Actinomycetes</taxon>
        <taxon>Mycobacteriales</taxon>
        <taxon>Mycobacteriaceae</taxon>
        <taxon>Mycobacterium</taxon>
        <taxon>Mycobacterium simiae complex</taxon>
    </lineage>
</organism>
<protein>
    <submittedName>
        <fullName evidence="5">Class I SAM-dependent methyltransferase</fullName>
    </submittedName>
</protein>
<dbReference type="GO" id="GO:0032259">
    <property type="term" value="P:methylation"/>
    <property type="evidence" value="ECO:0007669"/>
    <property type="project" value="UniProtKB-KW"/>
</dbReference>
<gene>
    <name evidence="5" type="ORF">F0Q45_11875</name>
</gene>
<evidence type="ECO:0000256" key="3">
    <source>
        <dbReference type="ARBA" id="ARBA00022691"/>
    </source>
</evidence>
<keyword evidence="6" id="KW-1185">Reference proteome</keyword>
<reference evidence="5 6" key="1">
    <citation type="submission" date="2019-09" db="EMBL/GenBank/DDBJ databases">
        <title>Report of infection by Mycobacterium simiae a patient suffering from pulmonary tuberculosis.</title>
        <authorList>
            <person name="Mohanty P.S."/>
            <person name="Bansal A.K."/>
            <person name="Singh H."/>
            <person name="Sharma S."/>
            <person name="Patil S.A."/>
            <person name="Upadhaya P."/>
            <person name="Singh P.K."/>
            <person name="Kumar D."/>
            <person name="Kumar S."/>
            <person name="Singh R.K."/>
            <person name="Chaudhary B."/>
        </authorList>
    </citation>
    <scope>NUCLEOTIDE SEQUENCE [LARGE SCALE GENOMIC DNA]</scope>
    <source>
        <strain evidence="5 6">JAL-560-SIM</strain>
    </source>
</reference>
<name>A0A5B1BPK3_MYCSI</name>
<evidence type="ECO:0000313" key="5">
    <source>
        <dbReference type="EMBL" id="KAA1250021.1"/>
    </source>
</evidence>
<dbReference type="SUPFAM" id="SSF53335">
    <property type="entry name" value="S-adenosyl-L-methionine-dependent methyltransferases"/>
    <property type="match status" value="1"/>
</dbReference>
<dbReference type="PANTHER" id="PTHR43464">
    <property type="entry name" value="METHYLTRANSFERASE"/>
    <property type="match status" value="1"/>
</dbReference>
<accession>A0A5B1BPK3</accession>
<keyword evidence="3" id="KW-0949">S-adenosyl-L-methionine</keyword>
<sequence>MERDCQPELWSCVVRAEQRPPWNHNIHYHRLVLDAVPDHARSALDVGAGNGLLAADLRQKVSDVVGIDRDEAVLGAARQGRDDIDWILGDFMSYPFARTFDVVASVATLHHLPDMLAALRRVAELTTPGGVLVVVGLARSTRPRDFALDVVGVVQHRWLSWRRGYWEHSAPTAWPPAHSYSEVRQCATERLPGAQWKQLPLFRYALIWRKPR</sequence>
<evidence type="ECO:0000259" key="4">
    <source>
        <dbReference type="Pfam" id="PF08241"/>
    </source>
</evidence>
<keyword evidence="2 5" id="KW-0808">Transferase</keyword>
<evidence type="ECO:0000313" key="6">
    <source>
        <dbReference type="Proteomes" id="UP000324701"/>
    </source>
</evidence>
<dbReference type="AlphaFoldDB" id="A0A5B1BPK3"/>
<proteinExistence type="predicted"/>
<dbReference type="InterPro" id="IPR013216">
    <property type="entry name" value="Methyltransf_11"/>
</dbReference>
<dbReference type="CDD" id="cd02440">
    <property type="entry name" value="AdoMet_MTases"/>
    <property type="match status" value="1"/>
</dbReference>
<dbReference type="EMBL" id="VTZN01000061">
    <property type="protein sequence ID" value="KAA1250021.1"/>
    <property type="molecule type" value="Genomic_DNA"/>
</dbReference>
<dbReference type="Proteomes" id="UP000324701">
    <property type="component" value="Unassembled WGS sequence"/>
</dbReference>
<dbReference type="OrthoDB" id="6064711at2"/>
<evidence type="ECO:0000256" key="2">
    <source>
        <dbReference type="ARBA" id="ARBA00022679"/>
    </source>
</evidence>
<comment type="caution">
    <text evidence="5">The sequence shown here is derived from an EMBL/GenBank/DDBJ whole genome shotgun (WGS) entry which is preliminary data.</text>
</comment>
<feature type="domain" description="Methyltransferase type 11" evidence="4">
    <location>
        <begin position="44"/>
        <end position="134"/>
    </location>
</feature>
<dbReference type="Pfam" id="PF08241">
    <property type="entry name" value="Methyltransf_11"/>
    <property type="match status" value="1"/>
</dbReference>
<keyword evidence="1 5" id="KW-0489">Methyltransferase</keyword>
<dbReference type="InterPro" id="IPR029063">
    <property type="entry name" value="SAM-dependent_MTases_sf"/>
</dbReference>
<dbReference type="Gene3D" id="3.40.50.150">
    <property type="entry name" value="Vaccinia Virus protein VP39"/>
    <property type="match status" value="1"/>
</dbReference>
<dbReference type="GO" id="GO:0008757">
    <property type="term" value="F:S-adenosylmethionine-dependent methyltransferase activity"/>
    <property type="evidence" value="ECO:0007669"/>
    <property type="project" value="InterPro"/>
</dbReference>
<dbReference type="PANTHER" id="PTHR43464:SF19">
    <property type="entry name" value="UBIQUINONE BIOSYNTHESIS O-METHYLTRANSFERASE, MITOCHONDRIAL"/>
    <property type="match status" value="1"/>
</dbReference>
<evidence type="ECO:0000256" key="1">
    <source>
        <dbReference type="ARBA" id="ARBA00022603"/>
    </source>
</evidence>